<keyword evidence="2" id="KW-1185">Reference proteome</keyword>
<protein>
    <submittedName>
        <fullName evidence="1">Uncharacterized protein</fullName>
    </submittedName>
</protein>
<accession>A0A1C9LYH8</accession>
<dbReference type="Proteomes" id="UP000224683">
    <property type="component" value="Segment"/>
</dbReference>
<proteinExistence type="predicted"/>
<gene>
    <name evidence="1" type="ORF">SEA_MUNDREA_18</name>
</gene>
<dbReference type="EMBL" id="KX579975">
    <property type="protein sequence ID" value="AOQ27947.1"/>
    <property type="molecule type" value="Genomic_DNA"/>
</dbReference>
<reference evidence="2" key="1">
    <citation type="submission" date="2016-07" db="EMBL/GenBank/DDBJ databases">
        <authorList>
            <person name="Balom B.A."/>
            <person name="Beck E.G."/>
            <person name="Blanchard M.S."/>
            <person name="Bowen M.Y."/>
            <person name="Bremer B.A."/>
            <person name="Campbell J.L."/>
            <person name="Chatham R.C."/>
            <person name="Creech M.L."/>
            <person name="Guevara S.D."/>
            <person name="Haley J.D."/>
            <person name="Hatney E."/>
            <person name="Hawkins C.M."/>
            <person name="Holman C.B."/>
            <person name="Holmes G.M."/>
            <person name="Jones A.M."/>
            <person name="Nava J.M."/>
            <person name="Pop-Ceapa S.B."/>
            <person name="Rivera N.E."/>
            <person name="Skinner S.A."/>
            <person name="Smith J.A."/>
            <person name="St S.J."/>
            <person name="Stewart J."/>
            <person name="Turner K.L."/>
            <person name="Walker M.G."/>
            <person name="Parcells R.L."/>
            <person name="Samuel M."/>
            <person name="Nguyen A."/>
            <person name="Hammonds-Odie L.P."/>
            <person name="Barrera A.L."/>
            <person name="Butela K.A."/>
            <person name="Garlena R.A."/>
            <person name="Russell D.A."/>
            <person name="Pope W.H."/>
            <person name="Jacobs-Sera D."/>
            <person name="Hendrix R.W."/>
            <person name="Hatfull G.F."/>
        </authorList>
    </citation>
    <scope>NUCLEOTIDE SEQUENCE [LARGE SCALE GENOMIC DNA]</scope>
</reference>
<evidence type="ECO:0000313" key="1">
    <source>
        <dbReference type="EMBL" id="AOQ27947.1"/>
    </source>
</evidence>
<name>A0A1C9LYH8_9CAUD</name>
<evidence type="ECO:0000313" key="2">
    <source>
        <dbReference type="Proteomes" id="UP000224683"/>
    </source>
</evidence>
<organism evidence="1 2">
    <name type="scientific">Mycobacterium phage Mundrea</name>
    <dbReference type="NCBI Taxonomy" id="1897540"/>
    <lineage>
        <taxon>Viruses</taxon>
        <taxon>Duplodnaviria</taxon>
        <taxon>Heunggongvirae</taxon>
        <taxon>Uroviricota</taxon>
        <taxon>Caudoviricetes</taxon>
        <taxon>Backyardiganvirus</taxon>
        <taxon>Backyardiganvirus mundrea</taxon>
    </lineage>
</organism>
<sequence length="57" mass="6573">MSANPSDRQPPIPYPIDFGLAVRPEHVDVSKCDHEFGVCFCVHDWRIHWGNLERKGL</sequence>